<proteinExistence type="predicted"/>
<dbReference type="AlphaFoldDB" id="A0A1B6NQC8"/>
<sequence>MSRPITAALLTKHFGSLLTKSPIYISPAVLKVYQKTRSSLGCTRATPTTLRPSP</sequence>
<dbReference type="EMBL" id="AYSL01001931">
    <property type="protein sequence ID" value="KTF05212.1"/>
    <property type="molecule type" value="Genomic_DNA"/>
</dbReference>
<accession>A0A1B6NQC8</accession>
<organism evidence="1">
    <name type="scientific">marine sediment metagenome</name>
    <dbReference type="NCBI Taxonomy" id="412755"/>
    <lineage>
        <taxon>unclassified sequences</taxon>
        <taxon>metagenomes</taxon>
        <taxon>ecological metagenomes</taxon>
    </lineage>
</organism>
<comment type="caution">
    <text evidence="1">The sequence shown here is derived from an EMBL/GenBank/DDBJ whole genome shotgun (WGS) entry which is preliminary data.</text>
</comment>
<gene>
    <name evidence="1" type="ORF">MGSAQ_003290</name>
</gene>
<protein>
    <submittedName>
        <fullName evidence="1">Uncharacterized protein</fullName>
    </submittedName>
</protein>
<evidence type="ECO:0000313" key="1">
    <source>
        <dbReference type="EMBL" id="KTF05212.1"/>
    </source>
</evidence>
<reference evidence="1" key="1">
    <citation type="submission" date="2013-11" db="EMBL/GenBank/DDBJ databases">
        <title>Microbial diversity, functional groups and degradation webs in Northern and Southern Mediterranean and Red Sea marine crude oil polluted sites.</title>
        <authorList>
            <person name="Daffonchio D."/>
            <person name="Mapelli F."/>
            <person name="Ferrer M."/>
            <person name="Richter M."/>
            <person name="Cherif A."/>
            <person name="Malkawi H.I."/>
            <person name="Yakimov M.M."/>
            <person name="Abdel-Fattah Y.R."/>
            <person name="Blaghen M."/>
            <person name="Golyshin P.N."/>
            <person name="Kalogerakis N."/>
            <person name="Boon N."/>
            <person name="Magagnini M."/>
            <person name="Fava F."/>
        </authorList>
    </citation>
    <scope>NUCLEOTIDE SEQUENCE</scope>
</reference>
<name>A0A1B6NQC8_9ZZZZ</name>